<keyword evidence="6 14" id="KW-0812">Transmembrane</keyword>
<evidence type="ECO:0000256" key="5">
    <source>
        <dbReference type="ARBA" id="ARBA00022496"/>
    </source>
</evidence>
<reference evidence="19 20" key="1">
    <citation type="submission" date="2020-05" db="EMBL/GenBank/DDBJ databases">
        <title>Mucilaginibacter mali sp. nov.</title>
        <authorList>
            <person name="Kim H.S."/>
            <person name="Lee K.C."/>
            <person name="Suh M.K."/>
            <person name="Kim J.-S."/>
            <person name="Han K.-I."/>
            <person name="Eom M.K."/>
            <person name="Shin Y.K."/>
            <person name="Lee J.-S."/>
        </authorList>
    </citation>
    <scope>NUCLEOTIDE SEQUENCE [LARGE SCALE GENOMIC DNA]</scope>
    <source>
        <strain evidence="19 20">G2-14</strain>
    </source>
</reference>
<keyword evidence="11 14" id="KW-0472">Membrane</keyword>
<dbReference type="GO" id="GO:0015891">
    <property type="term" value="P:siderophore transport"/>
    <property type="evidence" value="ECO:0007669"/>
    <property type="project" value="InterPro"/>
</dbReference>
<evidence type="ECO:0000256" key="8">
    <source>
        <dbReference type="ARBA" id="ARBA00023004"/>
    </source>
</evidence>
<evidence type="ECO:0000256" key="11">
    <source>
        <dbReference type="ARBA" id="ARBA00023136"/>
    </source>
</evidence>
<dbReference type="Pfam" id="PF07715">
    <property type="entry name" value="Plug"/>
    <property type="match status" value="1"/>
</dbReference>
<keyword evidence="8" id="KW-0408">Iron</keyword>
<evidence type="ECO:0000256" key="2">
    <source>
        <dbReference type="ARBA" id="ARBA00009810"/>
    </source>
</evidence>
<dbReference type="InterPro" id="IPR000531">
    <property type="entry name" value="Beta-barrel_TonB"/>
</dbReference>
<dbReference type="EMBL" id="CP054139">
    <property type="protein sequence ID" value="QKJ32007.1"/>
    <property type="molecule type" value="Genomic_DNA"/>
</dbReference>
<evidence type="ECO:0000256" key="14">
    <source>
        <dbReference type="PROSITE-ProRule" id="PRU01360"/>
    </source>
</evidence>
<evidence type="ECO:0000256" key="12">
    <source>
        <dbReference type="ARBA" id="ARBA00023170"/>
    </source>
</evidence>
<keyword evidence="7 16" id="KW-0732">Signal</keyword>
<dbReference type="CDD" id="cd01347">
    <property type="entry name" value="ligand_gated_channel"/>
    <property type="match status" value="1"/>
</dbReference>
<evidence type="ECO:0000259" key="17">
    <source>
        <dbReference type="Pfam" id="PF00593"/>
    </source>
</evidence>
<evidence type="ECO:0000256" key="3">
    <source>
        <dbReference type="ARBA" id="ARBA00022448"/>
    </source>
</evidence>
<dbReference type="PANTHER" id="PTHR32552:SF68">
    <property type="entry name" value="FERRICHROME OUTER MEMBRANE TRANSPORTER_PHAGE RECEPTOR"/>
    <property type="match status" value="1"/>
</dbReference>
<evidence type="ECO:0000259" key="18">
    <source>
        <dbReference type="Pfam" id="PF07715"/>
    </source>
</evidence>
<keyword evidence="20" id="KW-1185">Reference proteome</keyword>
<dbReference type="GO" id="GO:0009279">
    <property type="term" value="C:cell outer membrane"/>
    <property type="evidence" value="ECO:0007669"/>
    <property type="project" value="UniProtKB-SubCell"/>
</dbReference>
<keyword evidence="10 15" id="KW-0798">TonB box</keyword>
<feature type="domain" description="TonB-dependent receptor plug" evidence="18">
    <location>
        <begin position="135"/>
        <end position="234"/>
    </location>
</feature>
<dbReference type="NCBIfam" id="TIGR01783">
    <property type="entry name" value="TonB-siderophor"/>
    <property type="match status" value="1"/>
</dbReference>
<dbReference type="Gene3D" id="2.40.170.20">
    <property type="entry name" value="TonB-dependent receptor, beta-barrel domain"/>
    <property type="match status" value="1"/>
</dbReference>
<dbReference type="InterPro" id="IPR010105">
    <property type="entry name" value="TonB_sidphr_rcpt"/>
</dbReference>
<dbReference type="Gene3D" id="2.60.40.1120">
    <property type="entry name" value="Carboxypeptidase-like, regulatory domain"/>
    <property type="match status" value="1"/>
</dbReference>
<evidence type="ECO:0000256" key="10">
    <source>
        <dbReference type="ARBA" id="ARBA00023077"/>
    </source>
</evidence>
<sequence>MKIKTLLYLSLFLSGFTGAYAQRAASIKGTVKSADNQPAEAVTIGIKNTSLGTITTADGHFQFGKIKPGIYTIKVSAVGLTSEEKQVTVTAGNTTIVDFVLNESASQLNEVAVTARKQRYKVDQTSQSLRLNEPLLQVPQNIQVVSGQVLADQQVISMSDGLIRNVSGAVRLEHWGDMYANITMRGSQIQAFRNGFNIVNSYWGPLTEDMSFVDHIEFVKGPAGFMLGNGDPAGLYNVVTKKPTGQTKGEFSLTTGSFGLYRSTLDLDGKLSKDGKLLYRLNLSAQEKGSFRANEFNNRYVVAPVLSYQIDSATKITAEYVYQRANMSDVGSFYVFSPKGYAALPRDFTALPAGLPPTNINDHSFTLNMQHQLNTDWKLTAQAAYYNYDMLGSSMWPNSVDAAGKYIRSIGLWQAKSQMTLGQVFLNGKLNTGFVQHNILAGLDMGNKSYYADYAQSYAIDKAGQEFDPANPNLGVPGNGYPNFDLSQNLEARAAAGFGIIKQNYSSIYVQDVLGFINNRVRLTLAGRYTYVQQDAFNSPVSGKHFTPRVGLSVSVDEQTSVYGLYDQAFTPQTSGRLKEGGSVKPLTGSNLEFGVKHDWAEGKWNTSLSVYRILKNNEVQADPSSTPQNPVSFLLGQKKSQGIEFDLRGELLPGLNLTANYAWTDSKVTQVGQYAASIVKVGDVVPGYAKHTANAWLGYKLLNGTLKGTGISAGATYLGGRETDTWSVGLQRLPTYFKLDGGLFWEGKQLRVTGNVMNILDKYLYSGSYYSFLNAYYWQAEAPRNYRLSISYRF</sequence>
<dbReference type="InterPro" id="IPR039426">
    <property type="entry name" value="TonB-dep_rcpt-like"/>
</dbReference>
<dbReference type="RefSeq" id="WP_173416660.1">
    <property type="nucleotide sequence ID" value="NZ_CP054139.1"/>
</dbReference>
<evidence type="ECO:0000256" key="6">
    <source>
        <dbReference type="ARBA" id="ARBA00022692"/>
    </source>
</evidence>
<evidence type="ECO:0000256" key="16">
    <source>
        <dbReference type="SAM" id="SignalP"/>
    </source>
</evidence>
<comment type="similarity">
    <text evidence="2 14 15">Belongs to the TonB-dependent receptor family.</text>
</comment>
<evidence type="ECO:0000256" key="7">
    <source>
        <dbReference type="ARBA" id="ARBA00022729"/>
    </source>
</evidence>
<dbReference type="InterPro" id="IPR037066">
    <property type="entry name" value="Plug_dom_sf"/>
</dbReference>
<keyword evidence="9" id="KW-0406">Ion transport</keyword>
<organism evidence="19 20">
    <name type="scientific">Mucilaginibacter mali</name>
    <dbReference type="NCBI Taxonomy" id="2740462"/>
    <lineage>
        <taxon>Bacteria</taxon>
        <taxon>Pseudomonadati</taxon>
        <taxon>Bacteroidota</taxon>
        <taxon>Sphingobacteriia</taxon>
        <taxon>Sphingobacteriales</taxon>
        <taxon>Sphingobacteriaceae</taxon>
        <taxon>Mucilaginibacter</taxon>
    </lineage>
</organism>
<feature type="signal peptide" evidence="16">
    <location>
        <begin position="1"/>
        <end position="21"/>
    </location>
</feature>
<dbReference type="Gene3D" id="2.170.130.10">
    <property type="entry name" value="TonB-dependent receptor, plug domain"/>
    <property type="match status" value="1"/>
</dbReference>
<dbReference type="InterPro" id="IPR036942">
    <property type="entry name" value="Beta-barrel_TonB_sf"/>
</dbReference>
<evidence type="ECO:0000256" key="15">
    <source>
        <dbReference type="RuleBase" id="RU003357"/>
    </source>
</evidence>
<dbReference type="Pfam" id="PF00593">
    <property type="entry name" value="TonB_dep_Rec_b-barrel"/>
    <property type="match status" value="1"/>
</dbReference>
<accession>A0A7D4Q5X0</accession>
<keyword evidence="13 14" id="KW-0998">Cell outer membrane</keyword>
<protein>
    <submittedName>
        <fullName evidence="19">TonB-dependent receptor</fullName>
    </submittedName>
</protein>
<proteinExistence type="inferred from homology"/>
<dbReference type="AlphaFoldDB" id="A0A7D4Q5X0"/>
<dbReference type="KEGG" id="mmab:HQ865_20305"/>
<evidence type="ECO:0000256" key="4">
    <source>
        <dbReference type="ARBA" id="ARBA00022452"/>
    </source>
</evidence>
<comment type="subcellular location">
    <subcellularLocation>
        <location evidence="1 14">Cell outer membrane</location>
        <topology evidence="1 14">Multi-pass membrane protein</topology>
    </subcellularLocation>
</comment>
<evidence type="ECO:0000256" key="9">
    <source>
        <dbReference type="ARBA" id="ARBA00023065"/>
    </source>
</evidence>
<gene>
    <name evidence="19" type="ORF">HQ865_20305</name>
</gene>
<keyword evidence="3 14" id="KW-0813">Transport</keyword>
<name>A0A7D4Q5X0_9SPHI</name>
<dbReference type="PANTHER" id="PTHR32552">
    <property type="entry name" value="FERRICHROME IRON RECEPTOR-RELATED"/>
    <property type="match status" value="1"/>
</dbReference>
<evidence type="ECO:0000256" key="13">
    <source>
        <dbReference type="ARBA" id="ARBA00023237"/>
    </source>
</evidence>
<dbReference type="SUPFAM" id="SSF56935">
    <property type="entry name" value="Porins"/>
    <property type="match status" value="1"/>
</dbReference>
<dbReference type="PROSITE" id="PS01156">
    <property type="entry name" value="TONB_DEPENDENT_REC_2"/>
    <property type="match status" value="1"/>
</dbReference>
<dbReference type="InterPro" id="IPR008969">
    <property type="entry name" value="CarboxyPept-like_regulatory"/>
</dbReference>
<dbReference type="GO" id="GO:0015344">
    <property type="term" value="F:siderophore uptake transmembrane transporter activity"/>
    <property type="evidence" value="ECO:0007669"/>
    <property type="project" value="TreeGrafter"/>
</dbReference>
<feature type="chain" id="PRO_5028914598" evidence="16">
    <location>
        <begin position="22"/>
        <end position="795"/>
    </location>
</feature>
<feature type="domain" description="TonB-dependent receptor-like beta-barrel" evidence="17">
    <location>
        <begin position="333"/>
        <end position="760"/>
    </location>
</feature>
<dbReference type="SUPFAM" id="SSF49464">
    <property type="entry name" value="Carboxypeptidase regulatory domain-like"/>
    <property type="match status" value="1"/>
</dbReference>
<keyword evidence="12 19" id="KW-0675">Receptor</keyword>
<evidence type="ECO:0000256" key="1">
    <source>
        <dbReference type="ARBA" id="ARBA00004571"/>
    </source>
</evidence>
<keyword evidence="4 14" id="KW-1134">Transmembrane beta strand</keyword>
<dbReference type="PROSITE" id="PS52016">
    <property type="entry name" value="TONB_DEPENDENT_REC_3"/>
    <property type="match status" value="1"/>
</dbReference>
<evidence type="ECO:0000313" key="20">
    <source>
        <dbReference type="Proteomes" id="UP000505355"/>
    </source>
</evidence>
<dbReference type="GO" id="GO:0038023">
    <property type="term" value="F:signaling receptor activity"/>
    <property type="evidence" value="ECO:0007669"/>
    <property type="project" value="InterPro"/>
</dbReference>
<dbReference type="InterPro" id="IPR012910">
    <property type="entry name" value="Plug_dom"/>
</dbReference>
<dbReference type="Proteomes" id="UP000505355">
    <property type="component" value="Chromosome"/>
</dbReference>
<keyword evidence="5" id="KW-0410">Iron transport</keyword>
<dbReference type="InterPro" id="IPR010917">
    <property type="entry name" value="TonB_rcpt_CS"/>
</dbReference>
<evidence type="ECO:0000313" key="19">
    <source>
        <dbReference type="EMBL" id="QKJ32007.1"/>
    </source>
</evidence>
<dbReference type="Pfam" id="PF13715">
    <property type="entry name" value="CarbopepD_reg_2"/>
    <property type="match status" value="1"/>
</dbReference>